<evidence type="ECO:0000313" key="2">
    <source>
        <dbReference type="EMBL" id="KUM56746.1"/>
    </source>
</evidence>
<protein>
    <submittedName>
        <fullName evidence="2">Uncharacterized protein</fullName>
    </submittedName>
</protein>
<dbReference type="AlphaFoldDB" id="A0A101MA00"/>
<gene>
    <name evidence="2" type="ORF">ACN42_g10448</name>
</gene>
<evidence type="ECO:0000313" key="3">
    <source>
        <dbReference type="Proteomes" id="UP000055045"/>
    </source>
</evidence>
<accession>A0A101MA00</accession>
<name>A0A101MA00_PENFR</name>
<proteinExistence type="predicted"/>
<sequence length="23" mass="2582">MSPFFPLDPFLHGQGPPIPPRSF</sequence>
<comment type="caution">
    <text evidence="2">The sequence shown here is derived from an EMBL/GenBank/DDBJ whole genome shotgun (WGS) entry which is preliminary data.</text>
</comment>
<keyword evidence="3" id="KW-1185">Reference proteome</keyword>
<dbReference type="EMBL" id="LLXE01000440">
    <property type="protein sequence ID" value="KUM56746.1"/>
    <property type="molecule type" value="Genomic_DNA"/>
</dbReference>
<feature type="region of interest" description="Disordered" evidence="1">
    <location>
        <begin position="1"/>
        <end position="23"/>
    </location>
</feature>
<dbReference type="Proteomes" id="UP000055045">
    <property type="component" value="Unassembled WGS sequence"/>
</dbReference>
<reference evidence="2 3" key="1">
    <citation type="submission" date="2015-10" db="EMBL/GenBank/DDBJ databases">
        <title>Genome sequencing of Penicillium freii.</title>
        <authorList>
            <person name="Nguyen H.D."/>
            <person name="Visagie C.M."/>
            <person name="Seifert K.A."/>
        </authorList>
    </citation>
    <scope>NUCLEOTIDE SEQUENCE [LARGE SCALE GENOMIC DNA]</scope>
    <source>
        <strain evidence="2 3">DAOM 242723</strain>
    </source>
</reference>
<organism evidence="2 3">
    <name type="scientific">Penicillium freii</name>
    <dbReference type="NCBI Taxonomy" id="48697"/>
    <lineage>
        <taxon>Eukaryota</taxon>
        <taxon>Fungi</taxon>
        <taxon>Dikarya</taxon>
        <taxon>Ascomycota</taxon>
        <taxon>Pezizomycotina</taxon>
        <taxon>Eurotiomycetes</taxon>
        <taxon>Eurotiomycetidae</taxon>
        <taxon>Eurotiales</taxon>
        <taxon>Aspergillaceae</taxon>
        <taxon>Penicillium</taxon>
    </lineage>
</organism>
<feature type="non-terminal residue" evidence="2">
    <location>
        <position position="23"/>
    </location>
</feature>
<evidence type="ECO:0000256" key="1">
    <source>
        <dbReference type="SAM" id="MobiDB-lite"/>
    </source>
</evidence>